<comment type="caution">
    <text evidence="1">The sequence shown here is derived from an EMBL/GenBank/DDBJ whole genome shotgun (WGS) entry which is preliminary data.</text>
</comment>
<reference evidence="1 2" key="1">
    <citation type="submission" date="2023-08" db="EMBL/GenBank/DDBJ databases">
        <title>A Necator americanus chromosomal reference genome.</title>
        <authorList>
            <person name="Ilik V."/>
            <person name="Petrzelkova K.J."/>
            <person name="Pardy F."/>
            <person name="Fuh T."/>
            <person name="Niatou-Singa F.S."/>
            <person name="Gouil Q."/>
            <person name="Baker L."/>
            <person name="Ritchie M.E."/>
            <person name="Jex A.R."/>
            <person name="Gazzola D."/>
            <person name="Li H."/>
            <person name="Toshio Fujiwara R."/>
            <person name="Zhan B."/>
            <person name="Aroian R.V."/>
            <person name="Pafco B."/>
            <person name="Schwarz E.M."/>
        </authorList>
    </citation>
    <scope>NUCLEOTIDE SEQUENCE [LARGE SCALE GENOMIC DNA]</scope>
    <source>
        <strain evidence="1 2">Aroian</strain>
        <tissue evidence="1">Whole animal</tissue>
    </source>
</reference>
<dbReference type="Proteomes" id="UP001303046">
    <property type="component" value="Unassembled WGS sequence"/>
</dbReference>
<proteinExistence type="predicted"/>
<evidence type="ECO:0000313" key="2">
    <source>
        <dbReference type="Proteomes" id="UP001303046"/>
    </source>
</evidence>
<protein>
    <submittedName>
        <fullName evidence="1">Uncharacterized protein</fullName>
    </submittedName>
</protein>
<evidence type="ECO:0000313" key="1">
    <source>
        <dbReference type="EMBL" id="KAK6749267.1"/>
    </source>
</evidence>
<sequence length="276" mass="30849">MVKRSCLLCSRYVEERLLRRTTPNSNHTVVLLSSLLLFNATDLNDAKRCYAACIKIRQRLCDQHYVDAAQLIASEMACVGIRLTTYVDQPRGIVVSYSNEKDIPLHLLDSIEENAKKLNVELVVTSRKVSEFLNYCLSRYRVAPKEVVSADHHQKATSSTSEASIVENGNEDKKTVDLLFAASDSPEVIIVGSDRTSNNLPACSDGDELDATDPDLVDKDFTVKGNRLLSLFRFCPECGTEISTSKRNVMLSQEGQTPVVHYICNKCQGKQCWYGM</sequence>
<keyword evidence="2" id="KW-1185">Reference proteome</keyword>
<dbReference type="EMBL" id="JAVFWL010000004">
    <property type="protein sequence ID" value="KAK6749267.1"/>
    <property type="molecule type" value="Genomic_DNA"/>
</dbReference>
<organism evidence="1 2">
    <name type="scientific">Necator americanus</name>
    <name type="common">Human hookworm</name>
    <dbReference type="NCBI Taxonomy" id="51031"/>
    <lineage>
        <taxon>Eukaryota</taxon>
        <taxon>Metazoa</taxon>
        <taxon>Ecdysozoa</taxon>
        <taxon>Nematoda</taxon>
        <taxon>Chromadorea</taxon>
        <taxon>Rhabditida</taxon>
        <taxon>Rhabditina</taxon>
        <taxon>Rhabditomorpha</taxon>
        <taxon>Strongyloidea</taxon>
        <taxon>Ancylostomatidae</taxon>
        <taxon>Bunostominae</taxon>
        <taxon>Necator</taxon>
    </lineage>
</organism>
<gene>
    <name evidence="1" type="primary">Necator_chrIV.g15003</name>
    <name evidence="1" type="ORF">RB195_001708</name>
</gene>
<name>A0ABR1DFK8_NECAM</name>
<accession>A0ABR1DFK8</accession>